<sequence>MFRVDILLFALSIVPISNAVYDELYRPQLHYSPAKGWLSDPNGLIYKEGIYHLFFQCRPDHIAQGSVHWGHSISSDLIHWKALDTALYPPVGHEMFSGGAIFDYKNVTKLQTNENVPALILLPSAAVWSTREQNIWLAYSNDGPEYNKFTYYEKNPVIRGPSSYGKLITAFRDLTVFKYHDNYVSILVQYNRTQFYSSHDLIDWELISEFGEYEGSHAGRWECPSLFPFNVSIDGKQVEKYVMIITLTDYVHPVHQYFIGSFDGKKFTNENTKETILWLEYGPDSFAGVTYNELPDGRRIFIHWMGRWEYVANLNFSPWLGQLGIPRELNLIKVGDQIRLTSEPVREMESLRINHVRRQNINITNEFSYQIADSAKKNHLADIELMLDLQNLDSRDAFQIVFSGKSDEFKIIFKEKEFILDRTRAGKIIPNFEGVKISQGNFDNPNFIRPTKERNFEDLWKAPRLIDSSNLKLRIIIDTNAIEMFADDGLTSMCALFFSKDGIASKMTIQVHSSTKKSHIYLRDMNVYEMKSIWHKDESTKSKFNFSDNKKQKIVK</sequence>
<dbReference type="GO" id="GO:0005737">
    <property type="term" value="C:cytoplasm"/>
    <property type="evidence" value="ECO:0007669"/>
    <property type="project" value="TreeGrafter"/>
</dbReference>
<dbReference type="CDD" id="cd18622">
    <property type="entry name" value="GH32_Inu-like"/>
    <property type="match status" value="1"/>
</dbReference>
<evidence type="ECO:0000313" key="8">
    <source>
        <dbReference type="EMBL" id="QIX12410.1"/>
    </source>
</evidence>
<dbReference type="PANTHER" id="PTHR42800">
    <property type="entry name" value="EXOINULINASE INUD (AFU_ORTHOLOGUE AFUA_5G00480)"/>
    <property type="match status" value="1"/>
</dbReference>
<dbReference type="EMBL" id="MK519621">
    <property type="protein sequence ID" value="QIX12410.1"/>
    <property type="molecule type" value="mRNA"/>
</dbReference>
<keyword evidence="5" id="KW-0732">Signal</keyword>
<feature type="chain" id="PRO_5030891701" evidence="5">
    <location>
        <begin position="20"/>
        <end position="556"/>
    </location>
</feature>
<keyword evidence="2 4" id="KW-0378">Hydrolase</keyword>
<dbReference type="InterPro" id="IPR013148">
    <property type="entry name" value="Glyco_hydro_32_N"/>
</dbReference>
<dbReference type="Pfam" id="PF00251">
    <property type="entry name" value="Glyco_hydro_32N"/>
    <property type="match status" value="1"/>
</dbReference>
<dbReference type="SUPFAM" id="SSF49899">
    <property type="entry name" value="Concanavalin A-like lectins/glucanases"/>
    <property type="match status" value="1"/>
</dbReference>
<feature type="domain" description="Glycosyl hydrolase family 32 N-terminal" evidence="6">
    <location>
        <begin position="30"/>
        <end position="341"/>
    </location>
</feature>
<dbReference type="SMART" id="SM00640">
    <property type="entry name" value="Glyco_32"/>
    <property type="match status" value="1"/>
</dbReference>
<dbReference type="InterPro" id="IPR013189">
    <property type="entry name" value="Glyco_hydro_32_C"/>
</dbReference>
<evidence type="ECO:0000256" key="2">
    <source>
        <dbReference type="ARBA" id="ARBA00022801"/>
    </source>
</evidence>
<protein>
    <submittedName>
        <fullName evidence="8">MDL7</fullName>
    </submittedName>
</protein>
<comment type="similarity">
    <text evidence="1 4">Belongs to the glycosyl hydrolase 32 family.</text>
</comment>
<dbReference type="Gene3D" id="2.60.120.560">
    <property type="entry name" value="Exo-inulinase, domain 1"/>
    <property type="match status" value="1"/>
</dbReference>
<evidence type="ECO:0000256" key="1">
    <source>
        <dbReference type="ARBA" id="ARBA00009902"/>
    </source>
</evidence>
<dbReference type="SUPFAM" id="SSF75005">
    <property type="entry name" value="Arabinanase/levansucrase/invertase"/>
    <property type="match status" value="1"/>
</dbReference>
<dbReference type="AlphaFoldDB" id="A0A7S5SLE5"/>
<feature type="domain" description="Glycosyl hydrolase family 32 C-terminal" evidence="7">
    <location>
        <begin position="347"/>
        <end position="528"/>
    </location>
</feature>
<name>A0A7S5SLE5_MAYDE</name>
<proteinExistence type="evidence at transcript level"/>
<dbReference type="GO" id="GO:0005987">
    <property type="term" value="P:sucrose catabolic process"/>
    <property type="evidence" value="ECO:0007669"/>
    <property type="project" value="TreeGrafter"/>
</dbReference>
<evidence type="ECO:0000256" key="5">
    <source>
        <dbReference type="SAM" id="SignalP"/>
    </source>
</evidence>
<evidence type="ECO:0000259" key="6">
    <source>
        <dbReference type="Pfam" id="PF00251"/>
    </source>
</evidence>
<dbReference type="GO" id="GO:0004575">
    <property type="term" value="F:sucrose alpha-glucosidase activity"/>
    <property type="evidence" value="ECO:0007669"/>
    <property type="project" value="TreeGrafter"/>
</dbReference>
<dbReference type="Pfam" id="PF08244">
    <property type="entry name" value="Glyco_hydro_32C"/>
    <property type="match status" value="1"/>
</dbReference>
<accession>A0A7S5SLE5</accession>
<dbReference type="InterPro" id="IPR013320">
    <property type="entry name" value="ConA-like_dom_sf"/>
</dbReference>
<evidence type="ECO:0000256" key="4">
    <source>
        <dbReference type="RuleBase" id="RU362110"/>
    </source>
</evidence>
<evidence type="ECO:0000256" key="3">
    <source>
        <dbReference type="ARBA" id="ARBA00023295"/>
    </source>
</evidence>
<keyword evidence="3 4" id="KW-0326">Glycosidase</keyword>
<feature type="signal peptide" evidence="5">
    <location>
        <begin position="1"/>
        <end position="19"/>
    </location>
</feature>
<dbReference type="InterPro" id="IPR023296">
    <property type="entry name" value="Glyco_hydro_beta-prop_sf"/>
</dbReference>
<evidence type="ECO:0000259" key="7">
    <source>
        <dbReference type="Pfam" id="PF08244"/>
    </source>
</evidence>
<dbReference type="PANTHER" id="PTHR42800:SF1">
    <property type="entry name" value="EXOINULINASE INUD (AFU_ORTHOLOGUE AFUA_5G00480)"/>
    <property type="match status" value="1"/>
</dbReference>
<dbReference type="Gene3D" id="2.115.10.20">
    <property type="entry name" value="Glycosyl hydrolase domain, family 43"/>
    <property type="match status" value="1"/>
</dbReference>
<dbReference type="InterPro" id="IPR001362">
    <property type="entry name" value="Glyco_hydro_32"/>
</dbReference>
<reference evidence="8" key="1">
    <citation type="submission" date="2019-02" db="EMBL/GenBank/DDBJ databases">
        <title>A Single Event of Horizontal Gene Transfer Changed Fundamentally the Metabolic Physiology of a Parasitic Gall Midge.</title>
        <authorList>
            <person name="Cheng X."/>
            <person name="Garces-Carrera S."/>
            <person name="Whitworth J."/>
            <person name="Park Y."/>
            <person name="Chen M.-S."/>
        </authorList>
    </citation>
    <scope>NUCLEOTIDE SEQUENCE</scope>
</reference>
<organism evidence="8">
    <name type="scientific">Mayetiola destructor</name>
    <name type="common">Hessian fly</name>
    <dbReference type="NCBI Taxonomy" id="39758"/>
    <lineage>
        <taxon>Eukaryota</taxon>
        <taxon>Metazoa</taxon>
        <taxon>Ecdysozoa</taxon>
        <taxon>Arthropoda</taxon>
        <taxon>Hexapoda</taxon>
        <taxon>Insecta</taxon>
        <taxon>Pterygota</taxon>
        <taxon>Neoptera</taxon>
        <taxon>Endopterygota</taxon>
        <taxon>Diptera</taxon>
        <taxon>Nematocera</taxon>
        <taxon>Sciaroidea</taxon>
        <taxon>Cecidomyiidae</taxon>
        <taxon>Mayetiola</taxon>
    </lineage>
</organism>